<evidence type="ECO:0000313" key="3">
    <source>
        <dbReference type="EMBL" id="CAI8023166.1"/>
    </source>
</evidence>
<dbReference type="InterPro" id="IPR005225">
    <property type="entry name" value="Small_GTP-bd"/>
</dbReference>
<accession>A0AA35S766</accession>
<evidence type="ECO:0000313" key="4">
    <source>
        <dbReference type="Proteomes" id="UP001174909"/>
    </source>
</evidence>
<dbReference type="SUPFAM" id="SSF52540">
    <property type="entry name" value="P-loop containing nucleoside triphosphate hydrolases"/>
    <property type="match status" value="1"/>
</dbReference>
<gene>
    <name evidence="3" type="ORF">GBAR_LOCUS13569</name>
</gene>
<dbReference type="PROSITE" id="PS51420">
    <property type="entry name" value="RHO"/>
    <property type="match status" value="1"/>
</dbReference>
<evidence type="ECO:0000256" key="2">
    <source>
        <dbReference type="ARBA" id="ARBA00023134"/>
    </source>
</evidence>
<dbReference type="PROSITE" id="PS51419">
    <property type="entry name" value="RAB"/>
    <property type="match status" value="1"/>
</dbReference>
<dbReference type="InterPro" id="IPR001806">
    <property type="entry name" value="Small_GTPase"/>
</dbReference>
<evidence type="ECO:0000256" key="1">
    <source>
        <dbReference type="ARBA" id="ARBA00022741"/>
    </source>
</evidence>
<dbReference type="Proteomes" id="UP001174909">
    <property type="component" value="Unassembled WGS sequence"/>
</dbReference>
<sequence length="205" mass="22530">MTLQGKVRVALVRVALVGDAACGKTALAVKFTQNLFIDYYCPTESVEDFSSEIETRKGVCNLTVLDTSSNNEEMRILSYVYSNAVVLCFDLTRKETLKSVESKWLPELNRNCPGVPFIIAGCKRDEMCDGPQGCVCEEGTCCDLGEEELTALLLRTGASAYFDCSAVTDENVEAVFGVAAEIVKPKRKYNAKRLVASIKKKVSRL</sequence>
<dbReference type="GO" id="GO:0003924">
    <property type="term" value="F:GTPase activity"/>
    <property type="evidence" value="ECO:0007669"/>
    <property type="project" value="InterPro"/>
</dbReference>
<dbReference type="GO" id="GO:0005525">
    <property type="term" value="F:GTP binding"/>
    <property type="evidence" value="ECO:0007669"/>
    <property type="project" value="UniProtKB-KW"/>
</dbReference>
<dbReference type="PROSITE" id="PS51421">
    <property type="entry name" value="RAS"/>
    <property type="match status" value="1"/>
</dbReference>
<keyword evidence="1" id="KW-0547">Nucleotide-binding</keyword>
<dbReference type="InterPro" id="IPR027417">
    <property type="entry name" value="P-loop_NTPase"/>
</dbReference>
<dbReference type="PRINTS" id="PR00449">
    <property type="entry name" value="RASTRNSFRMNG"/>
</dbReference>
<comment type="caution">
    <text evidence="3">The sequence shown here is derived from an EMBL/GenBank/DDBJ whole genome shotgun (WGS) entry which is preliminary data.</text>
</comment>
<keyword evidence="4" id="KW-1185">Reference proteome</keyword>
<dbReference type="EMBL" id="CASHTH010002000">
    <property type="protein sequence ID" value="CAI8023166.1"/>
    <property type="molecule type" value="Genomic_DNA"/>
</dbReference>
<dbReference type="AlphaFoldDB" id="A0AA35S766"/>
<dbReference type="SMART" id="SM00173">
    <property type="entry name" value="RAS"/>
    <property type="match status" value="1"/>
</dbReference>
<dbReference type="InterPro" id="IPR003578">
    <property type="entry name" value="Small_GTPase_Rho"/>
</dbReference>
<proteinExistence type="predicted"/>
<dbReference type="NCBIfam" id="TIGR00231">
    <property type="entry name" value="small_GTP"/>
    <property type="match status" value="1"/>
</dbReference>
<dbReference type="PANTHER" id="PTHR24072">
    <property type="entry name" value="RHO FAMILY GTPASE"/>
    <property type="match status" value="1"/>
</dbReference>
<dbReference type="GO" id="GO:0007264">
    <property type="term" value="P:small GTPase-mediated signal transduction"/>
    <property type="evidence" value="ECO:0007669"/>
    <property type="project" value="InterPro"/>
</dbReference>
<dbReference type="SMART" id="SM00174">
    <property type="entry name" value="RHO"/>
    <property type="match status" value="1"/>
</dbReference>
<reference evidence="3" key="1">
    <citation type="submission" date="2023-03" db="EMBL/GenBank/DDBJ databases">
        <authorList>
            <person name="Steffen K."/>
            <person name="Cardenas P."/>
        </authorList>
    </citation>
    <scope>NUCLEOTIDE SEQUENCE</scope>
</reference>
<keyword evidence="2" id="KW-0342">GTP-binding</keyword>
<name>A0AA35S766_GEOBA</name>
<dbReference type="Pfam" id="PF00071">
    <property type="entry name" value="Ras"/>
    <property type="match status" value="1"/>
</dbReference>
<protein>
    <submittedName>
        <fullName evidence="3">Rho-related GTP-binding protein RhoD</fullName>
    </submittedName>
</protein>
<dbReference type="SMART" id="SM00175">
    <property type="entry name" value="RAB"/>
    <property type="match status" value="1"/>
</dbReference>
<organism evidence="3 4">
    <name type="scientific">Geodia barretti</name>
    <name type="common">Barrett's horny sponge</name>
    <dbReference type="NCBI Taxonomy" id="519541"/>
    <lineage>
        <taxon>Eukaryota</taxon>
        <taxon>Metazoa</taxon>
        <taxon>Porifera</taxon>
        <taxon>Demospongiae</taxon>
        <taxon>Heteroscleromorpha</taxon>
        <taxon>Tetractinellida</taxon>
        <taxon>Astrophorina</taxon>
        <taxon>Geodiidae</taxon>
        <taxon>Geodia</taxon>
    </lineage>
</organism>
<dbReference type="Gene3D" id="3.40.50.300">
    <property type="entry name" value="P-loop containing nucleotide triphosphate hydrolases"/>
    <property type="match status" value="1"/>
</dbReference>